<keyword evidence="1" id="KW-1133">Transmembrane helix</keyword>
<name>A0ABV7PE99_9BURK</name>
<evidence type="ECO:0000313" key="3">
    <source>
        <dbReference type="EMBL" id="MFC3457504.1"/>
    </source>
</evidence>
<proteinExistence type="predicted"/>
<reference evidence="4" key="1">
    <citation type="journal article" date="2019" name="Int. J. Syst. Evol. Microbiol.">
        <title>The Global Catalogue of Microorganisms (GCM) 10K type strain sequencing project: providing services to taxonomists for standard genome sequencing and annotation.</title>
        <authorList>
            <consortium name="The Broad Institute Genomics Platform"/>
            <consortium name="The Broad Institute Genome Sequencing Center for Infectious Disease"/>
            <person name="Wu L."/>
            <person name="Ma J."/>
        </authorList>
    </citation>
    <scope>NUCLEOTIDE SEQUENCE [LARGE SCALE GENOMIC DNA]</scope>
    <source>
        <strain evidence="4">CCM 7480</strain>
    </source>
</reference>
<feature type="domain" description="Putative Flp pilus-assembly TadG-like N-terminal" evidence="2">
    <location>
        <begin position="11"/>
        <end position="56"/>
    </location>
</feature>
<keyword evidence="1" id="KW-0472">Membrane</keyword>
<dbReference type="InterPro" id="IPR028087">
    <property type="entry name" value="Tad_N"/>
</dbReference>
<sequence length="458" mass="49648">MQGKLTRRGKGQALVLFLGFAAAMIGILLVSFNSGQVTNAKMRAMNAADAAAYSGAVWQARTLNFQAYMNRAMVVNEVTIAQSVSLRSWIDYLARFVSNIETLGKYIPWVGPFITAVSKGLDAVETGVDRLMPNFERAARAASHAEHEVQNIFNGYGDIGALDIAIDVAKKNGAAISTGGYALIKRNHDEWGNFTDEYTRTHRPAGTSGDGRKRFRAVTLDSRDGFSENRKWNQSLFGILGEFDKQGGTDLVNYDAWKGLDSAAYCTVGRFGKCPWIPLGWGGAQASFPKANGIGQHGSGDWNRTDGRLARTEANRNSQVTTLPRRFPDYRDLKVLDTSKTAQQKVSFAVEVVVADKEIPTARTAMSAQAALVNGAKIEHDPQYAADAGVFGLSEGCVAFERPVGEERADGGVERPSLFNPYWRASLATPSKDTRKIVGGAKLLPPIEAFFGGIGSCE</sequence>
<evidence type="ECO:0000313" key="4">
    <source>
        <dbReference type="Proteomes" id="UP001595665"/>
    </source>
</evidence>
<evidence type="ECO:0000259" key="2">
    <source>
        <dbReference type="Pfam" id="PF13400"/>
    </source>
</evidence>
<gene>
    <name evidence="3" type="ORF">ACFOPH_04500</name>
</gene>
<keyword evidence="1" id="KW-0812">Transmembrane</keyword>
<dbReference type="Pfam" id="PF13400">
    <property type="entry name" value="Tad"/>
    <property type="match status" value="1"/>
</dbReference>
<dbReference type="RefSeq" id="WP_379733803.1">
    <property type="nucleotide sequence ID" value="NZ_JBHRVV010000001.1"/>
</dbReference>
<feature type="transmembrane region" description="Helical" evidence="1">
    <location>
        <begin position="12"/>
        <end position="32"/>
    </location>
</feature>
<dbReference type="EMBL" id="JBHRVV010000001">
    <property type="protein sequence ID" value="MFC3457504.1"/>
    <property type="molecule type" value="Genomic_DNA"/>
</dbReference>
<dbReference type="Proteomes" id="UP001595665">
    <property type="component" value="Unassembled WGS sequence"/>
</dbReference>
<keyword evidence="4" id="KW-1185">Reference proteome</keyword>
<comment type="caution">
    <text evidence="3">The sequence shown here is derived from an EMBL/GenBank/DDBJ whole genome shotgun (WGS) entry which is preliminary data.</text>
</comment>
<evidence type="ECO:0000256" key="1">
    <source>
        <dbReference type="SAM" id="Phobius"/>
    </source>
</evidence>
<accession>A0ABV7PE99</accession>
<organism evidence="3 4">
    <name type="scientific">Massilia haematophila</name>
    <dbReference type="NCBI Taxonomy" id="457923"/>
    <lineage>
        <taxon>Bacteria</taxon>
        <taxon>Pseudomonadati</taxon>
        <taxon>Pseudomonadota</taxon>
        <taxon>Betaproteobacteria</taxon>
        <taxon>Burkholderiales</taxon>
        <taxon>Oxalobacteraceae</taxon>
        <taxon>Telluria group</taxon>
        <taxon>Massilia</taxon>
    </lineage>
</organism>
<protein>
    <submittedName>
        <fullName evidence="3">Pilus assembly protein TadG-related protein</fullName>
    </submittedName>
</protein>